<sequence length="878" mass="99769">MLTLLIVTAVIGSVVPSRDTFDTPSFCDEDCPKYQTLCRDDDYEVRRYLAGKWVSTMETGLVSSAASMRASWRLSSYMSGSENVQGVNIPTTNLVLVEADNRKNDWMKEYVVSFYLPEQVGDNPPQPSNGNVFIQETQPFTVFVSNFGGFAMDPVPKQQANKLFRLLDEDGIDNYSTDYYYTATYDTPGKLVNRHNEIWIQVKSEGVDSDSLCKGKTHKPIANVPPSTIKRCTEVECPDYEVLDTYGGGIEKRRYDKAVYINMELDSCLYDISSGVGYWSLSNYFADTTNNDPVAIGENSRHEVINSTAPITMTVKETHSGGSISDLLNCDKSYDMSFYLPKSLHEDPPRPIMSDMRIQRAPPVDVFVKGFGGWMNSVSVRGHLRKMRRKLNELGLCFLENPYIIVRYNAPWALFGRRNEVWMLPCKDLTPTAVPTGSDSDVTIARVRPSTDDSGSVTSFNDFHTKDATEATTQSHVYTNKVTTAGPLCDCPEYDVIASPIDGIEERIYRAKKWVSVTLQACSSTDARLIALRPLERYMNGLNSEAIEMQMMSPIITTVDMTTTYELGCNGSYTVSTYIDDRFQDSPPNPRERGVYITIMRPRIYAKRYEGASADNTHAEMESALISDEICHLVSRGYYFDADFNSVPNTVDPRNEVWLPTQFCVQDDVTNVQRSLDKLKKKKLFADPPYNEEFEMKQPECSDTSIQCIEGAVDEITLHYEKRTYEEGVKLICTKSTSCDYLSANQMSRYWLAHYGELVDVRVNTSVPTLIQMNMDDLDYVGCNKDYTRCVYAPRELQSSMTTADHPKIFIRYMPHTTFYVTAFGGYVSDDVIKRHVRGLRNKLDDEELQYENYFFAATYNEPLHVEDRYNEIWIPVS</sequence>
<evidence type="ECO:0000256" key="2">
    <source>
        <dbReference type="SAM" id="SignalP"/>
    </source>
</evidence>
<accession>A0ABM0MRD3</accession>
<dbReference type="Proteomes" id="UP000694865">
    <property type="component" value="Unplaced"/>
</dbReference>
<proteinExistence type="inferred from homology"/>
<organism evidence="3 4">
    <name type="scientific">Saccoglossus kowalevskii</name>
    <name type="common">Acorn worm</name>
    <dbReference type="NCBI Taxonomy" id="10224"/>
    <lineage>
        <taxon>Eukaryota</taxon>
        <taxon>Metazoa</taxon>
        <taxon>Hemichordata</taxon>
        <taxon>Enteropneusta</taxon>
        <taxon>Harrimaniidae</taxon>
        <taxon>Saccoglossus</taxon>
    </lineage>
</organism>
<keyword evidence="3" id="KW-1185">Reference proteome</keyword>
<evidence type="ECO:0000313" key="3">
    <source>
        <dbReference type="Proteomes" id="UP000694865"/>
    </source>
</evidence>
<dbReference type="InterPro" id="IPR011256">
    <property type="entry name" value="Reg_factor_effector_dom_sf"/>
</dbReference>
<dbReference type="RefSeq" id="XP_006822574.1">
    <property type="nucleotide sequence ID" value="XM_006822511.1"/>
</dbReference>
<protein>
    <submittedName>
        <fullName evidence="4">Uncharacterized protein LOC100373082</fullName>
    </submittedName>
</protein>
<comment type="similarity">
    <text evidence="1">Belongs to the HEBP family.</text>
</comment>
<dbReference type="Pfam" id="PF04832">
    <property type="entry name" value="SOUL"/>
    <property type="match status" value="4"/>
</dbReference>
<dbReference type="GeneID" id="100373082"/>
<evidence type="ECO:0000313" key="4">
    <source>
        <dbReference type="RefSeq" id="XP_006822574.1"/>
    </source>
</evidence>
<dbReference type="PANTHER" id="PTHR11220">
    <property type="entry name" value="HEME-BINDING PROTEIN-RELATED"/>
    <property type="match status" value="1"/>
</dbReference>
<feature type="signal peptide" evidence="2">
    <location>
        <begin position="1"/>
        <end position="16"/>
    </location>
</feature>
<dbReference type="Gene3D" id="3.20.80.10">
    <property type="entry name" value="Regulatory factor, effector binding domain"/>
    <property type="match status" value="4"/>
</dbReference>
<reference evidence="4" key="1">
    <citation type="submission" date="2025-08" db="UniProtKB">
        <authorList>
            <consortium name="RefSeq"/>
        </authorList>
    </citation>
    <scope>IDENTIFICATION</scope>
    <source>
        <tissue evidence="4">Testes</tissue>
    </source>
</reference>
<keyword evidence="2" id="KW-0732">Signal</keyword>
<dbReference type="SUPFAM" id="SSF55136">
    <property type="entry name" value="Probable bacterial effector-binding domain"/>
    <property type="match status" value="4"/>
</dbReference>
<dbReference type="InterPro" id="IPR006917">
    <property type="entry name" value="SOUL_heme-bd"/>
</dbReference>
<feature type="chain" id="PRO_5046764492" evidence="2">
    <location>
        <begin position="17"/>
        <end position="878"/>
    </location>
</feature>
<name>A0ABM0MRD3_SACKO</name>
<dbReference type="PANTHER" id="PTHR11220:SF1">
    <property type="entry name" value="HEME-BINDING PROTEIN 2"/>
    <property type="match status" value="1"/>
</dbReference>
<gene>
    <name evidence="4" type="primary">LOC100373082</name>
</gene>
<evidence type="ECO:0000256" key="1">
    <source>
        <dbReference type="ARBA" id="ARBA00009817"/>
    </source>
</evidence>